<accession>A0AA96GCT4</accession>
<reference evidence="1 2" key="1">
    <citation type="submission" date="2023-01" db="EMBL/GenBank/DDBJ databases">
        <title>Cultivation and genomic characterization of new, ubiquitous marine nitrite-oxidizing bacteria from the Nitrospirales.</title>
        <authorList>
            <person name="Mueller A.J."/>
            <person name="Daebeler A."/>
            <person name="Herbold C.W."/>
            <person name="Kirkegaard R.H."/>
            <person name="Daims H."/>
        </authorList>
    </citation>
    <scope>NUCLEOTIDE SEQUENCE [LARGE SCALE GENOMIC DNA]</scope>
    <source>
        <strain evidence="1 2">VA</strain>
    </source>
</reference>
<evidence type="ECO:0000313" key="2">
    <source>
        <dbReference type="Proteomes" id="UP001302719"/>
    </source>
</evidence>
<sequence length="55" mass="5855">MAVKTETLAQLGAMLTTMEKNTGTKGIGISLIRNENGTLTLSELEVDKKTSMVGQ</sequence>
<organism evidence="1 2">
    <name type="scientific">Candidatus Nitrospira allomarina</name>
    <dbReference type="NCBI Taxonomy" id="3020900"/>
    <lineage>
        <taxon>Bacteria</taxon>
        <taxon>Pseudomonadati</taxon>
        <taxon>Nitrospirota</taxon>
        <taxon>Nitrospiria</taxon>
        <taxon>Nitrospirales</taxon>
        <taxon>Nitrospiraceae</taxon>
        <taxon>Nitrospira</taxon>
    </lineage>
</organism>
<name>A0AA96GCT4_9BACT</name>
<gene>
    <name evidence="1" type="ORF">PP769_08210</name>
</gene>
<dbReference type="AlphaFoldDB" id="A0AA96GCT4"/>
<evidence type="ECO:0000313" key="1">
    <source>
        <dbReference type="EMBL" id="WNM59724.1"/>
    </source>
</evidence>
<proteinExistence type="predicted"/>
<dbReference type="Proteomes" id="UP001302719">
    <property type="component" value="Chromosome"/>
</dbReference>
<dbReference type="EMBL" id="CP116967">
    <property type="protein sequence ID" value="WNM59724.1"/>
    <property type="molecule type" value="Genomic_DNA"/>
</dbReference>
<protein>
    <submittedName>
        <fullName evidence="1">Uncharacterized protein</fullName>
    </submittedName>
</protein>
<dbReference type="KEGG" id="nall:PP769_08210"/>
<keyword evidence="2" id="KW-1185">Reference proteome</keyword>
<dbReference type="RefSeq" id="WP_312646550.1">
    <property type="nucleotide sequence ID" value="NZ_CP116967.1"/>
</dbReference>